<protein>
    <submittedName>
        <fullName evidence="2">DEBR0S6_01882g1_1</fullName>
    </submittedName>
</protein>
<feature type="domain" description="Phosphoribulokinase/uridine kinase" evidence="1">
    <location>
        <begin position="30"/>
        <end position="157"/>
    </location>
</feature>
<evidence type="ECO:0000313" key="3">
    <source>
        <dbReference type="Proteomes" id="UP000478008"/>
    </source>
</evidence>
<reference evidence="2 3" key="1">
    <citation type="submission" date="2019-07" db="EMBL/GenBank/DDBJ databases">
        <authorList>
            <person name="Friedrich A."/>
            <person name="Schacherer J."/>
        </authorList>
    </citation>
    <scope>NUCLEOTIDE SEQUENCE [LARGE SCALE GENOMIC DNA]</scope>
</reference>
<dbReference type="GO" id="GO:0005524">
    <property type="term" value="F:ATP binding"/>
    <property type="evidence" value="ECO:0007669"/>
    <property type="project" value="InterPro"/>
</dbReference>
<accession>A0A7D9H517</accession>
<dbReference type="SUPFAM" id="SSF52540">
    <property type="entry name" value="P-loop containing nucleoside triphosphate hydrolases"/>
    <property type="match status" value="1"/>
</dbReference>
<name>A0A7D9H517_DEKBR</name>
<dbReference type="Pfam" id="PF00485">
    <property type="entry name" value="PRK"/>
    <property type="match status" value="1"/>
</dbReference>
<dbReference type="InterPro" id="IPR027417">
    <property type="entry name" value="P-loop_NTPase"/>
</dbReference>
<evidence type="ECO:0000313" key="2">
    <source>
        <dbReference type="EMBL" id="VUG19869.1"/>
    </source>
</evidence>
<dbReference type="Proteomes" id="UP000478008">
    <property type="component" value="Unassembled WGS sequence"/>
</dbReference>
<dbReference type="Gene3D" id="3.40.50.300">
    <property type="entry name" value="P-loop containing nucleotide triphosphate hydrolases"/>
    <property type="match status" value="1"/>
</dbReference>
<organism evidence="2 3">
    <name type="scientific">Dekkera bruxellensis</name>
    <name type="common">Brettanomyces custersii</name>
    <dbReference type="NCBI Taxonomy" id="5007"/>
    <lineage>
        <taxon>Eukaryota</taxon>
        <taxon>Fungi</taxon>
        <taxon>Dikarya</taxon>
        <taxon>Ascomycota</taxon>
        <taxon>Saccharomycotina</taxon>
        <taxon>Pichiomycetes</taxon>
        <taxon>Pichiales</taxon>
        <taxon>Pichiaceae</taxon>
        <taxon>Brettanomyces</taxon>
    </lineage>
</organism>
<proteinExistence type="predicted"/>
<dbReference type="GO" id="GO:0016301">
    <property type="term" value="F:kinase activity"/>
    <property type="evidence" value="ECO:0007669"/>
    <property type="project" value="InterPro"/>
</dbReference>
<sequence length="290" mass="33388">MTTYEKTIKFLTPFLTAKSINPSSGKPFFLGIEGPQGSGKTTLSRTLAKEIPRLYPKLKVIAFSMDDFYLTYEKQNKLANQNPDNILLSGRFLGTHDLDLLNKCMTKLSKENDGVDIPIYDKSKHDGKGDRLPFVNWTHIVGPVDVVIFEGWFNGYRSYKESSDVLKQWKVLKFQHPIACEGISDNNIVRLNQDLAEYECIWKFFDAFVGITTDNIENVYKWRLQQEHDLIKSAGSGMTDKEVHRFVDRYMPGYWLFYGSLGLTMKQFPSINVCINEKRNVIRCSSRSHL</sequence>
<evidence type="ECO:0000259" key="1">
    <source>
        <dbReference type="Pfam" id="PF00485"/>
    </source>
</evidence>
<keyword evidence="3" id="KW-1185">Reference proteome</keyword>
<dbReference type="InterPro" id="IPR006083">
    <property type="entry name" value="PRK/URK"/>
</dbReference>
<dbReference type="EMBL" id="CABFWN010000006">
    <property type="protein sequence ID" value="VUG19869.1"/>
    <property type="molecule type" value="Genomic_DNA"/>
</dbReference>
<dbReference type="AlphaFoldDB" id="A0A7D9H517"/>
<gene>
    <name evidence="2" type="primary">TDA10</name>
    <name evidence="2" type="ORF">DEBR0S6_01882G</name>
</gene>
<dbReference type="PANTHER" id="PTHR10285">
    <property type="entry name" value="URIDINE KINASE"/>
    <property type="match status" value="1"/>
</dbReference>